<dbReference type="PIRSF" id="PIRSF029720">
    <property type="entry name" value="UCP029720"/>
    <property type="match status" value="1"/>
</dbReference>
<dbReference type="Proteomes" id="UP000541185">
    <property type="component" value="Unassembled WGS sequence"/>
</dbReference>
<keyword evidence="1" id="KW-0732">Signal</keyword>
<sequence length="134" mass="13958">MKKLASLTLAAAVAASALLAGCESMQSAMGMSSAPAKVADGAWVGPNGMTLYTFDRDAMGAGKSACNGPCAANWPPLMANAGDQAAGEWTIVARDDGSRQWAFRGKPVYYWSKDAKAGDRTGDGFNNAWHIARP</sequence>
<evidence type="ECO:0000256" key="1">
    <source>
        <dbReference type="SAM" id="SignalP"/>
    </source>
</evidence>
<feature type="signal peptide" evidence="1">
    <location>
        <begin position="1"/>
        <end position="20"/>
    </location>
</feature>
<feature type="chain" id="PRO_5033030361" description="ATP-binding protein" evidence="1">
    <location>
        <begin position="21"/>
        <end position="134"/>
    </location>
</feature>
<gene>
    <name evidence="2" type="ORF">HHL11_31125</name>
</gene>
<dbReference type="GO" id="GO:0043448">
    <property type="term" value="P:alkane catabolic process"/>
    <property type="evidence" value="ECO:0007669"/>
    <property type="project" value="TreeGrafter"/>
</dbReference>
<organism evidence="2 3">
    <name type="scientific">Ramlibacter agri</name>
    <dbReference type="NCBI Taxonomy" id="2728837"/>
    <lineage>
        <taxon>Bacteria</taxon>
        <taxon>Pseudomonadati</taxon>
        <taxon>Pseudomonadota</taxon>
        <taxon>Betaproteobacteria</taxon>
        <taxon>Burkholderiales</taxon>
        <taxon>Comamonadaceae</taxon>
        <taxon>Ramlibacter</taxon>
    </lineage>
</organism>
<reference evidence="2 3" key="1">
    <citation type="submission" date="2020-04" db="EMBL/GenBank/DDBJ databases">
        <title>Ramlibacter sp. G-1-2-2 isolated from soil.</title>
        <authorList>
            <person name="Dahal R.H."/>
        </authorList>
    </citation>
    <scope>NUCLEOTIDE SEQUENCE [LARGE SCALE GENOMIC DNA]</scope>
    <source>
        <strain evidence="2 3">G-1-2-2</strain>
    </source>
</reference>
<keyword evidence="3" id="KW-1185">Reference proteome</keyword>
<dbReference type="AlphaFoldDB" id="A0A848HDJ5"/>
<dbReference type="PANTHER" id="PTHR39335">
    <property type="entry name" value="BLL4220 PROTEIN"/>
    <property type="match status" value="1"/>
</dbReference>
<proteinExistence type="predicted"/>
<evidence type="ECO:0000313" key="3">
    <source>
        <dbReference type="Proteomes" id="UP000541185"/>
    </source>
</evidence>
<evidence type="ECO:0008006" key="4">
    <source>
        <dbReference type="Google" id="ProtNLM"/>
    </source>
</evidence>
<dbReference type="EMBL" id="JABBFX010000004">
    <property type="protein sequence ID" value="NML48242.1"/>
    <property type="molecule type" value="Genomic_DNA"/>
</dbReference>
<protein>
    <recommendedName>
        <fullName evidence="4">ATP-binding protein</fullName>
    </recommendedName>
</protein>
<dbReference type="Pfam" id="PF03640">
    <property type="entry name" value="Lipoprotein_15"/>
    <property type="match status" value="2"/>
</dbReference>
<dbReference type="InterPro" id="IPR005297">
    <property type="entry name" value="Lipoprotein_repeat"/>
</dbReference>
<accession>A0A848HDJ5</accession>
<dbReference type="InterPro" id="IPR014558">
    <property type="entry name" value="UCP029720"/>
</dbReference>
<dbReference type="PANTHER" id="PTHR39335:SF1">
    <property type="entry name" value="BLL4220 PROTEIN"/>
    <property type="match status" value="1"/>
</dbReference>
<comment type="caution">
    <text evidence="2">The sequence shown here is derived from an EMBL/GenBank/DDBJ whole genome shotgun (WGS) entry which is preliminary data.</text>
</comment>
<name>A0A848HDJ5_9BURK</name>
<dbReference type="PROSITE" id="PS51257">
    <property type="entry name" value="PROKAR_LIPOPROTEIN"/>
    <property type="match status" value="1"/>
</dbReference>
<evidence type="ECO:0000313" key="2">
    <source>
        <dbReference type="EMBL" id="NML48242.1"/>
    </source>
</evidence>
<dbReference type="RefSeq" id="WP_169422572.1">
    <property type="nucleotide sequence ID" value="NZ_JABBFX010000004.1"/>
</dbReference>